<proteinExistence type="predicted"/>
<dbReference type="Gene3D" id="3.40.50.300">
    <property type="entry name" value="P-loop containing nucleotide triphosphate hydrolases"/>
    <property type="match status" value="1"/>
</dbReference>
<evidence type="ECO:0000256" key="1">
    <source>
        <dbReference type="ARBA" id="ARBA00022705"/>
    </source>
</evidence>
<dbReference type="GO" id="GO:0005524">
    <property type="term" value="F:ATP binding"/>
    <property type="evidence" value="ECO:0007669"/>
    <property type="project" value="UniProtKB-KW"/>
</dbReference>
<keyword evidence="2" id="KW-0547">Nucleotide-binding</keyword>
<accession>A0A6C0BUS3</accession>
<sequence>MKFQIHKAIYDKLDYFIETKKVPNIIFYGPSGSGKKTIITDFLSKIYPQTQNNEEHILKVNCSHGKGIKFIREELIFFGKTNINSKQGELFKSIVLLNAEKLTNDAQSALRRCIETFSHNTRFFIVVEDKDKILKPILSRFCEIHVNYPKIGTRHVNLHKYITKHLYSVGTEIKNLNWIERNVKFGETDEMYYLKKSEDAYYAGVSGLDILQFLEKKSTPHDELTQMRLLTYFDKIKTQFRNEKNLMFFMFVYIFMRHEHSLENVMSI</sequence>
<evidence type="ECO:0000313" key="4">
    <source>
        <dbReference type="EMBL" id="QHS95521.1"/>
    </source>
</evidence>
<dbReference type="GO" id="GO:0005663">
    <property type="term" value="C:DNA replication factor C complex"/>
    <property type="evidence" value="ECO:0007669"/>
    <property type="project" value="TreeGrafter"/>
</dbReference>
<protein>
    <recommendedName>
        <fullName evidence="5">AAA+ ATPase domain-containing protein</fullName>
    </recommendedName>
</protein>
<name>A0A6C0BUS3_9ZZZZ</name>
<dbReference type="PANTHER" id="PTHR11669">
    <property type="entry name" value="REPLICATION FACTOR C / DNA POLYMERASE III GAMMA-TAU SUBUNIT"/>
    <property type="match status" value="1"/>
</dbReference>
<evidence type="ECO:0000256" key="3">
    <source>
        <dbReference type="ARBA" id="ARBA00022840"/>
    </source>
</evidence>
<dbReference type="Pfam" id="PF13177">
    <property type="entry name" value="DNA_pol3_delta2"/>
    <property type="match status" value="1"/>
</dbReference>
<dbReference type="InterPro" id="IPR027417">
    <property type="entry name" value="P-loop_NTPase"/>
</dbReference>
<dbReference type="GO" id="GO:0006261">
    <property type="term" value="P:DNA-templated DNA replication"/>
    <property type="evidence" value="ECO:0007669"/>
    <property type="project" value="TreeGrafter"/>
</dbReference>
<organism evidence="4">
    <name type="scientific">viral metagenome</name>
    <dbReference type="NCBI Taxonomy" id="1070528"/>
    <lineage>
        <taxon>unclassified sequences</taxon>
        <taxon>metagenomes</taxon>
        <taxon>organismal metagenomes</taxon>
    </lineage>
</organism>
<dbReference type="EMBL" id="MN739253">
    <property type="protein sequence ID" value="QHS95521.1"/>
    <property type="molecule type" value="Genomic_DNA"/>
</dbReference>
<evidence type="ECO:0008006" key="5">
    <source>
        <dbReference type="Google" id="ProtNLM"/>
    </source>
</evidence>
<evidence type="ECO:0000256" key="2">
    <source>
        <dbReference type="ARBA" id="ARBA00022741"/>
    </source>
</evidence>
<reference evidence="4" key="1">
    <citation type="journal article" date="2020" name="Nature">
        <title>Giant virus diversity and host interactions through global metagenomics.</title>
        <authorList>
            <person name="Schulz F."/>
            <person name="Roux S."/>
            <person name="Paez-Espino D."/>
            <person name="Jungbluth S."/>
            <person name="Walsh D.A."/>
            <person name="Denef V.J."/>
            <person name="McMahon K.D."/>
            <person name="Konstantinidis K.T."/>
            <person name="Eloe-Fadrosh E.A."/>
            <person name="Kyrpides N.C."/>
            <person name="Woyke T."/>
        </authorList>
    </citation>
    <scope>NUCLEOTIDE SEQUENCE</scope>
    <source>
        <strain evidence="4">GVMAG-M-3300018868-6</strain>
    </source>
</reference>
<dbReference type="GO" id="GO:0006281">
    <property type="term" value="P:DNA repair"/>
    <property type="evidence" value="ECO:0007669"/>
    <property type="project" value="TreeGrafter"/>
</dbReference>
<dbReference type="AlphaFoldDB" id="A0A6C0BUS3"/>
<dbReference type="GO" id="GO:0003689">
    <property type="term" value="F:DNA clamp loader activity"/>
    <property type="evidence" value="ECO:0007669"/>
    <property type="project" value="TreeGrafter"/>
</dbReference>
<keyword evidence="1" id="KW-0235">DNA replication</keyword>
<keyword evidence="3" id="KW-0067">ATP-binding</keyword>
<dbReference type="PANTHER" id="PTHR11669:SF20">
    <property type="entry name" value="REPLICATION FACTOR C SUBUNIT 4"/>
    <property type="match status" value="1"/>
</dbReference>
<dbReference type="SUPFAM" id="SSF52540">
    <property type="entry name" value="P-loop containing nucleoside triphosphate hydrolases"/>
    <property type="match status" value="1"/>
</dbReference>
<dbReference type="InterPro" id="IPR050238">
    <property type="entry name" value="DNA_Rep/Repair_Clamp_Loader"/>
</dbReference>